<dbReference type="AlphaFoldDB" id="A0A0F9MH26"/>
<name>A0A0F9MH26_9ZZZZ</name>
<sequence>MKATELRIGNYVSDVHANWDYWAVKTLGEKRCYYGSFMEKYEHLQPIPLTEEWLKKFGLQKNESGHWCNLVESYYCYIEIVPFKNGIYSLGILGHYDARLGYTSEIKYVHQLQNLYFALTGEELQS</sequence>
<protein>
    <submittedName>
        <fullName evidence="1">Uncharacterized protein</fullName>
    </submittedName>
</protein>
<proteinExistence type="predicted"/>
<comment type="caution">
    <text evidence="1">The sequence shown here is derived from an EMBL/GenBank/DDBJ whole genome shotgun (WGS) entry which is preliminary data.</text>
</comment>
<evidence type="ECO:0000313" key="1">
    <source>
        <dbReference type="EMBL" id="KKN06715.1"/>
    </source>
</evidence>
<gene>
    <name evidence="1" type="ORF">LCGC14_1074420</name>
</gene>
<reference evidence="1" key="1">
    <citation type="journal article" date="2015" name="Nature">
        <title>Complex archaea that bridge the gap between prokaryotes and eukaryotes.</title>
        <authorList>
            <person name="Spang A."/>
            <person name="Saw J.H."/>
            <person name="Jorgensen S.L."/>
            <person name="Zaremba-Niedzwiedzka K."/>
            <person name="Martijn J."/>
            <person name="Lind A.E."/>
            <person name="van Eijk R."/>
            <person name="Schleper C."/>
            <person name="Guy L."/>
            <person name="Ettema T.J."/>
        </authorList>
    </citation>
    <scope>NUCLEOTIDE SEQUENCE</scope>
</reference>
<organism evidence="1">
    <name type="scientific">marine sediment metagenome</name>
    <dbReference type="NCBI Taxonomy" id="412755"/>
    <lineage>
        <taxon>unclassified sequences</taxon>
        <taxon>metagenomes</taxon>
        <taxon>ecological metagenomes</taxon>
    </lineage>
</organism>
<dbReference type="EMBL" id="LAZR01004654">
    <property type="protein sequence ID" value="KKN06715.1"/>
    <property type="molecule type" value="Genomic_DNA"/>
</dbReference>
<accession>A0A0F9MH26</accession>